<protein>
    <submittedName>
        <fullName evidence="2">Uncharacterized protein</fullName>
    </submittedName>
</protein>
<dbReference type="EMBL" id="BEGY01000089">
    <property type="protein sequence ID" value="GAX82938.1"/>
    <property type="molecule type" value="Genomic_DNA"/>
</dbReference>
<dbReference type="AlphaFoldDB" id="A0A250XIM6"/>
<reference evidence="2 3" key="1">
    <citation type="submission" date="2017-08" db="EMBL/GenBank/DDBJ databases">
        <title>Acidophilic green algal genome provides insights into adaptation to an acidic environment.</title>
        <authorList>
            <person name="Hirooka S."/>
            <person name="Hirose Y."/>
            <person name="Kanesaki Y."/>
            <person name="Higuchi S."/>
            <person name="Fujiwara T."/>
            <person name="Onuma R."/>
            <person name="Era A."/>
            <person name="Ohbayashi R."/>
            <person name="Uzuka A."/>
            <person name="Nozaki H."/>
            <person name="Yoshikawa H."/>
            <person name="Miyagishima S.Y."/>
        </authorList>
    </citation>
    <scope>NUCLEOTIDE SEQUENCE [LARGE SCALE GENOMIC DNA]</scope>
    <source>
        <strain evidence="2 3">NIES-2499</strain>
    </source>
</reference>
<evidence type="ECO:0000256" key="1">
    <source>
        <dbReference type="SAM" id="MobiDB-lite"/>
    </source>
</evidence>
<proteinExistence type="predicted"/>
<gene>
    <name evidence="2" type="ORF">CEUSTIGMA_g10365.t1</name>
</gene>
<accession>A0A250XIM6</accession>
<comment type="caution">
    <text evidence="2">The sequence shown here is derived from an EMBL/GenBank/DDBJ whole genome shotgun (WGS) entry which is preliminary data.</text>
</comment>
<sequence length="453" mass="51398">MRWRVSYLAACDAGLKPCTAGVKFQHSSTCCSTPQQQQQLVTNLNAERIHLPSSQHPVETLIMKTPLASFQLEVTTPSEGFLPSQQDEVTEDTQGLFSSYQQQRGTNRPRNISAQRPLSVDASSNYSESEVLEGSTPFNGPCLMDYASHHVSNKMLCLLSRCSPFSSDHLKDFSVFDPKWVHGMQWLDRAHRICTLEMVLDALPLTLNDLLRHSGCSASSLRNWSWQNICTPSALKISNVLLRKLGMVPATSHESTQPYGFVYMQVQRKYEDMLGSEMDVEAVRAVPVQIFRLAVNTELAESKWRDLNALANLKGMTQINALLHLRIYLSSCVEWMMTERRMEDSSWIHHGRLVGAADTPAFHDDEVASHDDEIMRLIHEEENDLVMREEVIVQLSSQQRESQANRRRVLRAGWVFRNRRCRPMLPRLITGPLIMEGEAEIFPLQVAMGSNNL</sequence>
<name>A0A250XIM6_9CHLO</name>
<organism evidence="2 3">
    <name type="scientific">Chlamydomonas eustigma</name>
    <dbReference type="NCBI Taxonomy" id="1157962"/>
    <lineage>
        <taxon>Eukaryota</taxon>
        <taxon>Viridiplantae</taxon>
        <taxon>Chlorophyta</taxon>
        <taxon>core chlorophytes</taxon>
        <taxon>Chlorophyceae</taxon>
        <taxon>CS clade</taxon>
        <taxon>Chlamydomonadales</taxon>
        <taxon>Chlamydomonadaceae</taxon>
        <taxon>Chlamydomonas</taxon>
    </lineage>
</organism>
<evidence type="ECO:0000313" key="3">
    <source>
        <dbReference type="Proteomes" id="UP000232323"/>
    </source>
</evidence>
<feature type="region of interest" description="Disordered" evidence="1">
    <location>
        <begin position="80"/>
        <end position="126"/>
    </location>
</feature>
<keyword evidence="3" id="KW-1185">Reference proteome</keyword>
<evidence type="ECO:0000313" key="2">
    <source>
        <dbReference type="EMBL" id="GAX82938.1"/>
    </source>
</evidence>
<dbReference type="Proteomes" id="UP000232323">
    <property type="component" value="Unassembled WGS sequence"/>
</dbReference>